<dbReference type="EMBL" id="JAIZAY010000012">
    <property type="protein sequence ID" value="KAJ8032059.1"/>
    <property type="molecule type" value="Genomic_DNA"/>
</dbReference>
<dbReference type="InterPro" id="IPR052787">
    <property type="entry name" value="MAVS"/>
</dbReference>
<proteinExistence type="predicted"/>
<keyword evidence="2" id="KW-1185">Reference proteome</keyword>
<comment type="caution">
    <text evidence="1">The sequence shown here is derived from an EMBL/GenBank/DDBJ whole genome shotgun (WGS) entry which is preliminary data.</text>
</comment>
<evidence type="ECO:0000313" key="1">
    <source>
        <dbReference type="EMBL" id="KAJ8032059.1"/>
    </source>
</evidence>
<name>A0A9Q1BT27_HOLLE</name>
<accession>A0A9Q1BT27</accession>
<dbReference type="AlphaFoldDB" id="A0A9Q1BT27"/>
<dbReference type="PANTHER" id="PTHR21446:SF12">
    <property type="entry name" value="POTASSIUM CHANNEL TETRAMERIZATION DOMAIN CONTAINING 1"/>
    <property type="match status" value="1"/>
</dbReference>
<protein>
    <submittedName>
        <fullName evidence="1">Uncharacterized protein</fullName>
    </submittedName>
</protein>
<gene>
    <name evidence="1" type="ORF">HOLleu_25473</name>
</gene>
<organism evidence="1 2">
    <name type="scientific">Holothuria leucospilota</name>
    <name type="common">Black long sea cucumber</name>
    <name type="synonym">Mertensiothuria leucospilota</name>
    <dbReference type="NCBI Taxonomy" id="206669"/>
    <lineage>
        <taxon>Eukaryota</taxon>
        <taxon>Metazoa</taxon>
        <taxon>Echinodermata</taxon>
        <taxon>Eleutherozoa</taxon>
        <taxon>Echinozoa</taxon>
        <taxon>Holothuroidea</taxon>
        <taxon>Aspidochirotacea</taxon>
        <taxon>Aspidochirotida</taxon>
        <taxon>Holothuriidae</taxon>
        <taxon>Holothuria</taxon>
    </lineage>
</organism>
<dbReference type="PANTHER" id="PTHR21446">
    <property type="entry name" value="DUF3504 DOMAIN-CONTAINING PROTEIN"/>
    <property type="match status" value="1"/>
</dbReference>
<dbReference type="OrthoDB" id="2434995at2759"/>
<reference evidence="1" key="1">
    <citation type="submission" date="2021-10" db="EMBL/GenBank/DDBJ databases">
        <title>Tropical sea cucumber genome reveals ecological adaptation and Cuvierian tubules defense mechanism.</title>
        <authorList>
            <person name="Chen T."/>
        </authorList>
    </citation>
    <scope>NUCLEOTIDE SEQUENCE</scope>
    <source>
        <strain evidence="1">Nanhai2018</strain>
        <tissue evidence="1">Muscle</tissue>
    </source>
</reference>
<sequence>MHAIRYGLRRHFQATLEMDILRTDLFKESNKTYKAMLFKLKQKGKRAVKLKNAVSKEDMGKIFDSMDVTTSEGLQNKVFTDIMMYFANRGRENLRSRIMSVSDFDVQADEQNLR</sequence>
<evidence type="ECO:0000313" key="2">
    <source>
        <dbReference type="Proteomes" id="UP001152320"/>
    </source>
</evidence>
<dbReference type="Proteomes" id="UP001152320">
    <property type="component" value="Chromosome 12"/>
</dbReference>